<accession>A0A0C5VU06</accession>
<dbReference type="HAMAP" id="MF_00715">
    <property type="entry name" value="SlyX"/>
    <property type="match status" value="1"/>
</dbReference>
<sequence length="70" mass="8153">MEESLNNRLEELEVKIAFQEQMIETLNETVISQAEEIKYLKSAVTLLSKKFKQLDLDNNIETESTPPPHY</sequence>
<dbReference type="PANTHER" id="PTHR36508">
    <property type="entry name" value="PROTEIN SLYX"/>
    <property type="match status" value="1"/>
</dbReference>
<evidence type="ECO:0000256" key="1">
    <source>
        <dbReference type="HAMAP-Rule" id="MF_00715"/>
    </source>
</evidence>
<gene>
    <name evidence="1" type="primary">slyX</name>
    <name evidence="3" type="ORF">YC6258_04726</name>
</gene>
<evidence type="ECO:0000313" key="3">
    <source>
        <dbReference type="EMBL" id="AJQ96758.1"/>
    </source>
</evidence>
<dbReference type="Gene3D" id="1.20.5.300">
    <property type="match status" value="1"/>
</dbReference>
<dbReference type="PANTHER" id="PTHR36508:SF1">
    <property type="entry name" value="PROTEIN SLYX"/>
    <property type="match status" value="1"/>
</dbReference>
<organism evidence="3 4">
    <name type="scientific">Gynuella sunshinyii YC6258</name>
    <dbReference type="NCBI Taxonomy" id="1445510"/>
    <lineage>
        <taxon>Bacteria</taxon>
        <taxon>Pseudomonadati</taxon>
        <taxon>Pseudomonadota</taxon>
        <taxon>Gammaproteobacteria</taxon>
        <taxon>Oceanospirillales</taxon>
        <taxon>Saccharospirillaceae</taxon>
        <taxon>Gynuella</taxon>
    </lineage>
</organism>
<reference evidence="3 4" key="1">
    <citation type="submission" date="2014-01" db="EMBL/GenBank/DDBJ databases">
        <title>Full genme sequencing of cellulolytic bacterium Gynuella sunshinyii YC6258T gen. nov., sp. nov.</title>
        <authorList>
            <person name="Khan H."/>
            <person name="Chung E.J."/>
            <person name="Chung Y.R."/>
        </authorList>
    </citation>
    <scope>NUCLEOTIDE SEQUENCE [LARGE SCALE GENOMIC DNA]</scope>
    <source>
        <strain evidence="3 4">YC6258</strain>
    </source>
</reference>
<feature type="coiled-coil region" evidence="2">
    <location>
        <begin position="2"/>
        <end position="29"/>
    </location>
</feature>
<dbReference type="HOGENOM" id="CLU_180796_4_1_6"/>
<name>A0A0C5VU06_9GAMM</name>
<dbReference type="Pfam" id="PF04102">
    <property type="entry name" value="SlyX"/>
    <property type="match status" value="1"/>
</dbReference>
<dbReference type="EMBL" id="CP007142">
    <property type="protein sequence ID" value="AJQ96758.1"/>
    <property type="molecule type" value="Genomic_DNA"/>
</dbReference>
<dbReference type="KEGG" id="gsn:YC6258_04726"/>
<dbReference type="OrthoDB" id="5771733at2"/>
<dbReference type="STRING" id="1445510.YC6258_04726"/>
<keyword evidence="4" id="KW-1185">Reference proteome</keyword>
<evidence type="ECO:0000256" key="2">
    <source>
        <dbReference type="SAM" id="Coils"/>
    </source>
</evidence>
<comment type="similarity">
    <text evidence="1">Belongs to the SlyX family.</text>
</comment>
<evidence type="ECO:0000313" key="4">
    <source>
        <dbReference type="Proteomes" id="UP000032266"/>
    </source>
</evidence>
<dbReference type="InterPro" id="IPR007236">
    <property type="entry name" value="SlyX"/>
</dbReference>
<dbReference type="RefSeq" id="WP_052830463.1">
    <property type="nucleotide sequence ID" value="NZ_CP007142.1"/>
</dbReference>
<protein>
    <recommendedName>
        <fullName evidence="1">Protein SlyX homolog</fullName>
    </recommendedName>
</protein>
<dbReference type="Proteomes" id="UP000032266">
    <property type="component" value="Chromosome"/>
</dbReference>
<dbReference type="AlphaFoldDB" id="A0A0C5VU06"/>
<keyword evidence="2" id="KW-0175">Coiled coil</keyword>
<proteinExistence type="inferred from homology"/>